<proteinExistence type="predicted"/>
<evidence type="ECO:0000256" key="1">
    <source>
        <dbReference type="SAM" id="SignalP"/>
    </source>
</evidence>
<keyword evidence="5" id="KW-1185">Reference proteome</keyword>
<evidence type="ECO:0000259" key="2">
    <source>
        <dbReference type="Pfam" id="PF08522"/>
    </source>
</evidence>
<feature type="domain" description="DUF5627" evidence="3">
    <location>
        <begin position="182"/>
        <end position="330"/>
    </location>
</feature>
<dbReference type="Proteomes" id="UP001319045">
    <property type="component" value="Chromosome"/>
</dbReference>
<dbReference type="Pfam" id="PF18620">
    <property type="entry name" value="DUF5627"/>
    <property type="match status" value="1"/>
</dbReference>
<dbReference type="InterPro" id="IPR013728">
    <property type="entry name" value="BT_3987-like_N"/>
</dbReference>
<dbReference type="Gene3D" id="2.40.128.420">
    <property type="match status" value="1"/>
</dbReference>
<evidence type="ECO:0000313" key="4">
    <source>
        <dbReference type="EMBL" id="BCS85402.1"/>
    </source>
</evidence>
<organism evidence="4 5">
    <name type="scientific">Prevotella herbatica</name>
    <dbReference type="NCBI Taxonomy" id="2801997"/>
    <lineage>
        <taxon>Bacteria</taxon>
        <taxon>Pseudomonadati</taxon>
        <taxon>Bacteroidota</taxon>
        <taxon>Bacteroidia</taxon>
        <taxon>Bacteroidales</taxon>
        <taxon>Prevotellaceae</taxon>
        <taxon>Prevotella</taxon>
    </lineage>
</organism>
<evidence type="ECO:0000259" key="3">
    <source>
        <dbReference type="Pfam" id="PF18620"/>
    </source>
</evidence>
<feature type="signal peptide" evidence="1">
    <location>
        <begin position="1"/>
        <end position="19"/>
    </location>
</feature>
<feature type="chain" id="PRO_5046372040" description="DUF1735 domain-containing protein" evidence="1">
    <location>
        <begin position="20"/>
        <end position="339"/>
    </location>
</feature>
<keyword evidence="1" id="KW-0732">Signal</keyword>
<dbReference type="InterPro" id="IPR040580">
    <property type="entry name" value="DUF5627"/>
</dbReference>
<dbReference type="PROSITE" id="PS51257">
    <property type="entry name" value="PROKAR_LIPOPROTEIN"/>
    <property type="match status" value="1"/>
</dbReference>
<dbReference type="EMBL" id="AP024484">
    <property type="protein sequence ID" value="BCS85402.1"/>
    <property type="molecule type" value="Genomic_DNA"/>
</dbReference>
<evidence type="ECO:0008006" key="6">
    <source>
        <dbReference type="Google" id="ProtNLM"/>
    </source>
</evidence>
<dbReference type="Gene3D" id="2.60.40.1740">
    <property type="entry name" value="hypothetical protein (bacova_03559)"/>
    <property type="match status" value="1"/>
</dbReference>
<reference evidence="4 5" key="1">
    <citation type="journal article" date="2022" name="Int. J. Syst. Evol. Microbiol.">
        <title>Prevotella herbatica sp. nov., a plant polysaccharide-decomposing anaerobic bacterium isolated from a methanogenic reactor.</title>
        <authorList>
            <person name="Uek A."/>
            <person name="Tonouchi A."/>
            <person name="Kaku N."/>
            <person name="Ueki K."/>
        </authorList>
    </citation>
    <scope>NUCLEOTIDE SEQUENCE [LARGE SCALE GENOMIC DNA]</scope>
    <source>
        <strain evidence="4 5">WR041</strain>
    </source>
</reference>
<feature type="domain" description="BT-3987-like N-terminal" evidence="2">
    <location>
        <begin position="39"/>
        <end position="163"/>
    </location>
</feature>
<evidence type="ECO:0000313" key="5">
    <source>
        <dbReference type="Proteomes" id="UP001319045"/>
    </source>
</evidence>
<name>A0ABM7NY51_9BACT</name>
<protein>
    <recommendedName>
        <fullName evidence="6">DUF1735 domain-containing protein</fullName>
    </recommendedName>
</protein>
<accession>A0ABM7NY51</accession>
<gene>
    <name evidence="4" type="ORF">prwr041_12950</name>
</gene>
<dbReference type="Pfam" id="PF08522">
    <property type="entry name" value="BT_3987-like_N"/>
    <property type="match status" value="1"/>
</dbReference>
<sequence>MLFNMKIKHIILSMLAVSAAFMTSSCENGDKDFGDFDYQTVYFAKQSPVRTITLGEDVYSTDLDNAHDFEVYVTLGGVEKNKVDRKVSIAVDESLCTGKTFEDGHSILALPKEYYQLSSNELTISKGQIMGCIKVHLTDAFFNDSKSTALNYVLPLKIVSAGSDSILATKNYTLYAVKYKNPYTGCWLSHGTDNIDYNGVKTTVTREPQYVEKYDLRYLATTSLKQCTYPITTTVTQKDSNGKDVEVEIIRNLVLTFDDAGNCTLSSNDADFAVTGTGKWTYHGAIKAWNNTDRDLIDLTYDATFKYNYGTEARYKKISTKESLIMRDRQSKYETFNFK</sequence>